<reference evidence="1 2" key="1">
    <citation type="journal article" date="2019" name="Commun. Biol.">
        <title>The bagworm genome reveals a unique fibroin gene that provides high tensile strength.</title>
        <authorList>
            <person name="Kono N."/>
            <person name="Nakamura H."/>
            <person name="Ohtoshi R."/>
            <person name="Tomita M."/>
            <person name="Numata K."/>
            <person name="Arakawa K."/>
        </authorList>
    </citation>
    <scope>NUCLEOTIDE SEQUENCE [LARGE SCALE GENOMIC DNA]</scope>
</reference>
<keyword evidence="2" id="KW-1185">Reference proteome</keyword>
<protein>
    <submittedName>
        <fullName evidence="1">Uncharacterized protein</fullName>
    </submittedName>
</protein>
<proteinExistence type="predicted"/>
<dbReference type="EMBL" id="BGZK01001362">
    <property type="protein sequence ID" value="GBP78238.1"/>
    <property type="molecule type" value="Genomic_DNA"/>
</dbReference>
<sequence>MRKRRADQTRQPLRVAIRRAVDRRALRGDRVVPLPAPLSALRSERRVGCGVTSVVRDAKLKAQLYV</sequence>
<dbReference type="AlphaFoldDB" id="A0A4C1YQ09"/>
<name>A0A4C1YQ09_EUMVA</name>
<dbReference type="Proteomes" id="UP000299102">
    <property type="component" value="Unassembled WGS sequence"/>
</dbReference>
<comment type="caution">
    <text evidence="1">The sequence shown here is derived from an EMBL/GenBank/DDBJ whole genome shotgun (WGS) entry which is preliminary data.</text>
</comment>
<gene>
    <name evidence="1" type="ORF">EVAR_55799_1</name>
</gene>
<evidence type="ECO:0000313" key="1">
    <source>
        <dbReference type="EMBL" id="GBP78238.1"/>
    </source>
</evidence>
<accession>A0A4C1YQ09</accession>
<evidence type="ECO:0000313" key="2">
    <source>
        <dbReference type="Proteomes" id="UP000299102"/>
    </source>
</evidence>
<organism evidence="1 2">
    <name type="scientific">Eumeta variegata</name>
    <name type="common">Bagworm moth</name>
    <name type="synonym">Eumeta japonica</name>
    <dbReference type="NCBI Taxonomy" id="151549"/>
    <lineage>
        <taxon>Eukaryota</taxon>
        <taxon>Metazoa</taxon>
        <taxon>Ecdysozoa</taxon>
        <taxon>Arthropoda</taxon>
        <taxon>Hexapoda</taxon>
        <taxon>Insecta</taxon>
        <taxon>Pterygota</taxon>
        <taxon>Neoptera</taxon>
        <taxon>Endopterygota</taxon>
        <taxon>Lepidoptera</taxon>
        <taxon>Glossata</taxon>
        <taxon>Ditrysia</taxon>
        <taxon>Tineoidea</taxon>
        <taxon>Psychidae</taxon>
        <taxon>Oiketicinae</taxon>
        <taxon>Eumeta</taxon>
    </lineage>
</organism>